<keyword evidence="1" id="KW-0472">Membrane</keyword>
<dbReference type="PROSITE" id="PS00018">
    <property type="entry name" value="EF_HAND_1"/>
    <property type="match status" value="1"/>
</dbReference>
<keyword evidence="4" id="KW-1185">Reference proteome</keyword>
<sequence length="525" mass="58597">MRSRNGIIQPACSTARGLLPRRILRSILLFLLFGFLIGCSGTIDSELTHNKYPVEESLPETRYDLTALLLIPPEMEGKVFNELEIGDGLTHLLRETLQEVFVDVAVQDADKEFTASGYGVLLYPEFVGETQYFELKLTGKDPLTKETIFHVQSHGRSTLNERTLNPAMDVAAALRTLGLSTPSSIDDYREAQYRTKISLERSIIAAAIKLANSVSTHPSLAQNTRVQPEGMQVASHQKNKTRLTPGILSTAGRFLNDPREQIPIGKSAGRDDIALLIGNRTYLKKGIPKVEHAHRDLEMVKTYLIRTMGFYPDNIITYEDATKGDFATLFGTARDHRGKLFRWVKPGVSRVFIYYTGHGIPGVTGEELYFVPVDADLDYISQSGFSVSLFYENLKKIPSQETVIVLDTCFSGRTPSGVLFDQASAIVPVPQSRPMPLSNTAVLTSAQNDQVSTWLDKEGHSLFTYFFLLGLKGQADLNQDRKITTGEMNEYLVQEVPYMARRIADKEQLPKLEGRNDLVLAILED</sequence>
<name>A0ABN8VZC1_9BACT</name>
<protein>
    <recommendedName>
        <fullName evidence="2">Peptidase C14 caspase domain-containing protein</fullName>
    </recommendedName>
</protein>
<evidence type="ECO:0000256" key="1">
    <source>
        <dbReference type="SAM" id="Phobius"/>
    </source>
</evidence>
<feature type="transmembrane region" description="Helical" evidence="1">
    <location>
        <begin position="23"/>
        <end position="43"/>
    </location>
</feature>
<dbReference type="SUPFAM" id="SSF52129">
    <property type="entry name" value="Caspase-like"/>
    <property type="match status" value="1"/>
</dbReference>
<evidence type="ECO:0000313" key="4">
    <source>
        <dbReference type="Proteomes" id="UP001157733"/>
    </source>
</evidence>
<dbReference type="Pfam" id="PF00656">
    <property type="entry name" value="Peptidase_C14"/>
    <property type="match status" value="1"/>
</dbReference>
<keyword evidence="1" id="KW-0812">Transmembrane</keyword>
<organism evidence="3 4">
    <name type="scientific">Nitrospina watsonii</name>
    <dbReference type="NCBI Taxonomy" id="1323948"/>
    <lineage>
        <taxon>Bacteria</taxon>
        <taxon>Pseudomonadati</taxon>
        <taxon>Nitrospinota/Tectimicrobiota group</taxon>
        <taxon>Nitrospinota</taxon>
        <taxon>Nitrospinia</taxon>
        <taxon>Nitrospinales</taxon>
        <taxon>Nitrospinaceae</taxon>
        <taxon>Nitrospina</taxon>
    </lineage>
</organism>
<feature type="domain" description="Peptidase C14 caspase" evidence="2">
    <location>
        <begin position="273"/>
        <end position="478"/>
    </location>
</feature>
<evidence type="ECO:0000313" key="3">
    <source>
        <dbReference type="EMBL" id="CAI2717499.1"/>
    </source>
</evidence>
<dbReference type="RefSeq" id="WP_282010436.1">
    <property type="nucleotide sequence ID" value="NZ_OX336137.1"/>
</dbReference>
<dbReference type="Gene3D" id="3.40.50.1460">
    <property type="match status" value="1"/>
</dbReference>
<keyword evidence="1" id="KW-1133">Transmembrane helix</keyword>
<dbReference type="InterPro" id="IPR011600">
    <property type="entry name" value="Pept_C14_caspase"/>
</dbReference>
<dbReference type="InterPro" id="IPR018247">
    <property type="entry name" value="EF_Hand_1_Ca_BS"/>
</dbReference>
<dbReference type="EMBL" id="OX336137">
    <property type="protein sequence ID" value="CAI2717499.1"/>
    <property type="molecule type" value="Genomic_DNA"/>
</dbReference>
<gene>
    <name evidence="3" type="ORF">NSPWAT_0640</name>
</gene>
<accession>A0ABN8VZC1</accession>
<dbReference type="InterPro" id="IPR029030">
    <property type="entry name" value="Caspase-like_dom_sf"/>
</dbReference>
<evidence type="ECO:0000259" key="2">
    <source>
        <dbReference type="Pfam" id="PF00656"/>
    </source>
</evidence>
<proteinExistence type="predicted"/>
<dbReference type="Proteomes" id="UP001157733">
    <property type="component" value="Chromosome"/>
</dbReference>
<reference evidence="3 4" key="1">
    <citation type="submission" date="2022-09" db="EMBL/GenBank/DDBJ databases">
        <authorList>
            <person name="Kop L."/>
        </authorList>
    </citation>
    <scope>NUCLEOTIDE SEQUENCE [LARGE SCALE GENOMIC DNA]</scope>
    <source>
        <strain evidence="3 4">347</strain>
    </source>
</reference>